<proteinExistence type="predicted"/>
<dbReference type="GO" id="GO:0000160">
    <property type="term" value="P:phosphorelay signal transduction system"/>
    <property type="evidence" value="ECO:0007669"/>
    <property type="project" value="InterPro"/>
</dbReference>
<feature type="modified residue" description="Phosphohistidine" evidence="1">
    <location>
        <position position="58"/>
    </location>
</feature>
<accession>A0A0B5QHN5</accession>
<gene>
    <name evidence="3" type="ORF">LF65_05364</name>
</gene>
<dbReference type="Gene3D" id="1.20.120.160">
    <property type="entry name" value="HPT domain"/>
    <property type="match status" value="1"/>
</dbReference>
<evidence type="ECO:0000313" key="3">
    <source>
        <dbReference type="EMBL" id="AJH01885.1"/>
    </source>
</evidence>
<dbReference type="AlphaFoldDB" id="A0A0B5QHN5"/>
<reference evidence="4" key="1">
    <citation type="submission" date="2014-12" db="EMBL/GenBank/DDBJ databases">
        <title>Genome sequence of Clostridium beijerinckii strain 59B.</title>
        <authorList>
            <person name="Little G.T."/>
            <person name="Minton N.P."/>
        </authorList>
    </citation>
    <scope>NUCLEOTIDE SEQUENCE [LARGE SCALE GENOMIC DNA]</scope>
    <source>
        <strain evidence="4">59B</strain>
    </source>
</reference>
<sequence>MNYDKNYDIIGFSNDLGLNLQQVSELYAELINEFNLALSELKTAMIGSDLENIQKIIHNLKGLSGNYRITDIYEETTKINNLLKNSNYNNIESHLSNLLTAISIALKKIRSFFYQSSILI</sequence>
<dbReference type="OrthoDB" id="1798273at2"/>
<evidence type="ECO:0000313" key="4">
    <source>
        <dbReference type="Proteomes" id="UP000031866"/>
    </source>
</evidence>
<keyword evidence="1" id="KW-0597">Phosphoprotein</keyword>
<name>A0A0B5QHN5_CLOBE</name>
<organism evidence="3 4">
    <name type="scientific">Clostridium beijerinckii</name>
    <name type="common">Clostridium MP</name>
    <dbReference type="NCBI Taxonomy" id="1520"/>
    <lineage>
        <taxon>Bacteria</taxon>
        <taxon>Bacillati</taxon>
        <taxon>Bacillota</taxon>
        <taxon>Clostridia</taxon>
        <taxon>Eubacteriales</taxon>
        <taxon>Clostridiaceae</taxon>
        <taxon>Clostridium</taxon>
    </lineage>
</organism>
<feature type="domain" description="HPt" evidence="2">
    <location>
        <begin position="19"/>
        <end position="112"/>
    </location>
</feature>
<dbReference type="KEGG" id="cbei:LF65_05364"/>
<dbReference type="RefSeq" id="WP_041900339.1">
    <property type="nucleotide sequence ID" value="NZ_CP010086.2"/>
</dbReference>
<dbReference type="EMBL" id="CP010086">
    <property type="protein sequence ID" value="AJH01885.1"/>
    <property type="molecule type" value="Genomic_DNA"/>
</dbReference>
<dbReference type="PROSITE" id="PS50894">
    <property type="entry name" value="HPT"/>
    <property type="match status" value="1"/>
</dbReference>
<dbReference type="SUPFAM" id="SSF47226">
    <property type="entry name" value="Histidine-containing phosphotransfer domain, HPT domain"/>
    <property type="match status" value="1"/>
</dbReference>
<dbReference type="Proteomes" id="UP000031866">
    <property type="component" value="Chromosome"/>
</dbReference>
<evidence type="ECO:0000256" key="1">
    <source>
        <dbReference type="PROSITE-ProRule" id="PRU00110"/>
    </source>
</evidence>
<dbReference type="STRING" id="1520.LF65_05364"/>
<dbReference type="InterPro" id="IPR008207">
    <property type="entry name" value="Sig_transdc_His_kin_Hpt_dom"/>
</dbReference>
<protein>
    <submittedName>
        <fullName evidence="3">Hpt domain-containing protein</fullName>
    </submittedName>
</protein>
<evidence type="ECO:0000259" key="2">
    <source>
        <dbReference type="PROSITE" id="PS50894"/>
    </source>
</evidence>
<dbReference type="InterPro" id="IPR036641">
    <property type="entry name" value="HPT_dom_sf"/>
</dbReference>